<dbReference type="Proteomes" id="UP000297527">
    <property type="component" value="Unassembled WGS sequence"/>
</dbReference>
<feature type="domain" description="Heterokaryon incompatibility" evidence="1">
    <location>
        <begin position="7"/>
        <end position="146"/>
    </location>
</feature>
<dbReference type="InterPro" id="IPR010730">
    <property type="entry name" value="HET"/>
</dbReference>
<dbReference type="AlphaFoldDB" id="A0A4Z1I283"/>
<gene>
    <name evidence="2" type="ORF">BCON_0101g00260</name>
</gene>
<keyword evidence="3" id="KW-1185">Reference proteome</keyword>
<dbReference type="Pfam" id="PF06985">
    <property type="entry name" value="HET"/>
    <property type="match status" value="1"/>
</dbReference>
<dbReference type="EMBL" id="PQXN01000101">
    <property type="protein sequence ID" value="TGO54854.1"/>
    <property type="molecule type" value="Genomic_DNA"/>
</dbReference>
<comment type="caution">
    <text evidence="2">The sequence shown here is derived from an EMBL/GenBank/DDBJ whole genome shotgun (WGS) entry which is preliminary data.</text>
</comment>
<dbReference type="PANTHER" id="PTHR33112">
    <property type="entry name" value="DOMAIN PROTEIN, PUTATIVE-RELATED"/>
    <property type="match status" value="1"/>
</dbReference>
<evidence type="ECO:0000313" key="3">
    <source>
        <dbReference type="Proteomes" id="UP000297527"/>
    </source>
</evidence>
<proteinExistence type="predicted"/>
<sequence>MPDLKSMKIFDQAIIICQKLGLEYIWIDSLCIFQDSQDDWRHEASLMSTVYKYSKCTITATAANDDTVGCFFDRDLDIGFATRVKFLRNQIYFLGASKQSIINSNLLLEDSRSTLPRGRYDIQGDSTWIREISNAPVNQRAWGFQERLLSPRVLHFSDRQLFWECAELQASESLPFGMPNYVEANSKTLSPCQSQGHYLTDLSIEIETLPQKRMRLKYASLIWSSAVITYTKGRLTKGSDKLVAISAIARELQLSMRFRYLAGLWEVDLVSQLAWYTCEASYPSMMYRAPSWSWASVDGAVMFPVLSDPDSHNLLIKILKVLTDLVGEDEFGQVKGGRLKLLGQTIDFEIHLDIAEHEDRILINGQPTILRLTKDDKNIGIGFQRKSSAVCLSI</sequence>
<dbReference type="OrthoDB" id="2958217at2759"/>
<evidence type="ECO:0000313" key="2">
    <source>
        <dbReference type="EMBL" id="TGO54854.1"/>
    </source>
</evidence>
<protein>
    <recommendedName>
        <fullName evidence="1">Heterokaryon incompatibility domain-containing protein</fullName>
    </recommendedName>
</protein>
<reference evidence="2 3" key="1">
    <citation type="submission" date="2017-12" db="EMBL/GenBank/DDBJ databases">
        <title>Comparative genomics of Botrytis spp.</title>
        <authorList>
            <person name="Valero-Jimenez C.A."/>
            <person name="Tapia P."/>
            <person name="Veloso J."/>
            <person name="Silva-Moreno E."/>
            <person name="Staats M."/>
            <person name="Valdes J.H."/>
            <person name="Van Kan J.A.L."/>
        </authorList>
    </citation>
    <scope>NUCLEOTIDE SEQUENCE [LARGE SCALE GENOMIC DNA]</scope>
    <source>
        <strain evidence="2 3">MUCL11595</strain>
    </source>
</reference>
<accession>A0A4Z1I283</accession>
<dbReference type="PANTHER" id="PTHR33112:SF9">
    <property type="entry name" value="HETEROKARYON INCOMPATIBILITY DOMAIN-CONTAINING PROTEIN"/>
    <property type="match status" value="1"/>
</dbReference>
<evidence type="ECO:0000259" key="1">
    <source>
        <dbReference type="Pfam" id="PF06985"/>
    </source>
</evidence>
<organism evidence="2 3">
    <name type="scientific">Botryotinia convoluta</name>
    <dbReference type="NCBI Taxonomy" id="54673"/>
    <lineage>
        <taxon>Eukaryota</taxon>
        <taxon>Fungi</taxon>
        <taxon>Dikarya</taxon>
        <taxon>Ascomycota</taxon>
        <taxon>Pezizomycotina</taxon>
        <taxon>Leotiomycetes</taxon>
        <taxon>Helotiales</taxon>
        <taxon>Sclerotiniaceae</taxon>
        <taxon>Botryotinia</taxon>
    </lineage>
</organism>
<name>A0A4Z1I283_9HELO</name>